<dbReference type="EMBL" id="JRPN01000019">
    <property type="protein sequence ID" value="KGT76937.1"/>
    <property type="molecule type" value="Genomic_DNA"/>
</dbReference>
<evidence type="ECO:0000313" key="1">
    <source>
        <dbReference type="EMBL" id="KGT76937.1"/>
    </source>
</evidence>
<dbReference type="PATRIC" id="fig|375.37.peg.7097"/>
<dbReference type="KEGG" id="bjp:RN69_39840"/>
<dbReference type="STRING" id="375.BKD09_RS44565"/>
<evidence type="ECO:0000313" key="2">
    <source>
        <dbReference type="Proteomes" id="UP000030377"/>
    </source>
</evidence>
<name>A0A0A3XR78_BRAJP</name>
<organism evidence="1 2">
    <name type="scientific">Bradyrhizobium japonicum</name>
    <dbReference type="NCBI Taxonomy" id="375"/>
    <lineage>
        <taxon>Bacteria</taxon>
        <taxon>Pseudomonadati</taxon>
        <taxon>Pseudomonadota</taxon>
        <taxon>Alphaproteobacteria</taxon>
        <taxon>Hyphomicrobiales</taxon>
        <taxon>Nitrobacteraceae</taxon>
        <taxon>Bradyrhizobium</taxon>
    </lineage>
</organism>
<dbReference type="AlphaFoldDB" id="A0A0A3XR78"/>
<comment type="caution">
    <text evidence="1">The sequence shown here is derived from an EMBL/GenBank/DDBJ whole genome shotgun (WGS) entry which is preliminary data.</text>
</comment>
<protein>
    <submittedName>
        <fullName evidence="1">Uncharacterized protein</fullName>
    </submittedName>
</protein>
<reference evidence="1 2" key="1">
    <citation type="submission" date="2014-09" db="EMBL/GenBank/DDBJ databases">
        <title>Draft genome of Bradyrhizobium japonicum Is-34.</title>
        <authorList>
            <person name="Tsurumaru H."/>
            <person name="Yamakawa T."/>
            <person name="Hashimoto S."/>
            <person name="Okizaki K."/>
            <person name="Kanesaki Y."/>
            <person name="Yoshikawa H."/>
            <person name="Yajima S."/>
        </authorList>
    </citation>
    <scope>NUCLEOTIDE SEQUENCE [LARGE SCALE GENOMIC DNA]</scope>
    <source>
        <strain evidence="1 2">Is-34</strain>
    </source>
</reference>
<accession>A0A0A3XR78</accession>
<sequence length="64" mass="6405">MELLAGGTRERGSPAAIAITAPFPGAAIEPVSSPHSVSRAAFGVAMLTLLRVPSLEGDAPLAHA</sequence>
<dbReference type="Proteomes" id="UP000030377">
    <property type="component" value="Unassembled WGS sequence"/>
</dbReference>
<proteinExistence type="predicted"/>
<gene>
    <name evidence="1" type="ORF">MA20_25585</name>
</gene>